<dbReference type="RefSeq" id="WP_347325194.1">
    <property type="nucleotide sequence ID" value="NZ_JBCGUH010000005.1"/>
</dbReference>
<keyword evidence="2" id="KW-1185">Reference proteome</keyword>
<gene>
    <name evidence="1" type="ORF">ACFSC9_17600</name>
</gene>
<protein>
    <submittedName>
        <fullName evidence="1">Class II lanthipeptide, LchA2/BrtA2 family</fullName>
    </submittedName>
</protein>
<evidence type="ECO:0000313" key="2">
    <source>
        <dbReference type="Proteomes" id="UP001597233"/>
    </source>
</evidence>
<name>A0ABW4RPB3_9BACL</name>
<comment type="caution">
    <text evidence="1">The sequence shown here is derived from an EMBL/GenBank/DDBJ whole genome shotgun (WGS) entry which is preliminary data.</text>
</comment>
<organism evidence="1 2">
    <name type="scientific">Paenibacillus wenxiniae</name>
    <dbReference type="NCBI Taxonomy" id="1636843"/>
    <lineage>
        <taxon>Bacteria</taxon>
        <taxon>Bacillati</taxon>
        <taxon>Bacillota</taxon>
        <taxon>Bacilli</taxon>
        <taxon>Bacillales</taxon>
        <taxon>Paenibacillaceae</taxon>
        <taxon>Paenibacillus</taxon>
    </lineage>
</organism>
<evidence type="ECO:0000313" key="1">
    <source>
        <dbReference type="EMBL" id="MFD1887313.1"/>
    </source>
</evidence>
<dbReference type="Proteomes" id="UP001597233">
    <property type="component" value="Unassembled WGS sequence"/>
</dbReference>
<dbReference type="NCBIfam" id="NF038161">
    <property type="entry name" value="lant_II_LchA2"/>
    <property type="match status" value="1"/>
</dbReference>
<proteinExistence type="predicted"/>
<reference evidence="2" key="1">
    <citation type="journal article" date="2019" name="Int. J. Syst. Evol. Microbiol.">
        <title>The Global Catalogue of Microorganisms (GCM) 10K type strain sequencing project: providing services to taxonomists for standard genome sequencing and annotation.</title>
        <authorList>
            <consortium name="The Broad Institute Genomics Platform"/>
            <consortium name="The Broad Institute Genome Sequencing Center for Infectious Disease"/>
            <person name="Wu L."/>
            <person name="Ma J."/>
        </authorList>
    </citation>
    <scope>NUCLEOTIDE SEQUENCE [LARGE SCALE GENOMIC DNA]</scope>
    <source>
        <strain evidence="2">CCUG 54950</strain>
    </source>
</reference>
<accession>A0ABW4RPB3</accession>
<sequence length="56" mass="5844">MKKQELMIAQVSEKELQELAGGAEATPNAITPTIIPVSLAVCPTTRCASIVESCNG</sequence>
<dbReference type="EMBL" id="JBHUEH010000023">
    <property type="protein sequence ID" value="MFD1887313.1"/>
    <property type="molecule type" value="Genomic_DNA"/>
</dbReference>